<proteinExistence type="predicted"/>
<comment type="caution">
    <text evidence="6">The sequence shown here is derived from an EMBL/GenBank/DDBJ whole genome shotgun (WGS) entry which is preliminary data.</text>
</comment>
<evidence type="ECO:0000259" key="5">
    <source>
        <dbReference type="Pfam" id="PF12950"/>
    </source>
</evidence>
<sequence length="226" mass="26590">ELIAEDPKSAEIIRPILRGRDIKRYSYDFADLWLINTHNGIKEKGIKPINIDNYPAVKAHLDNYYPQLEKRADKGETPYNLRNCAYMEDFYKQKIVWKIIGSNINFLIDNEGMFYNNAANILTSNSIKLEYLIAFLNSKLFEWYFKRIIFIEVEGGGIQMFNTVMERIPVPQLSEKEQNPIIELVKTIIENLSQGQPYQSFERKLEKMIFDYIRLTDTEIGFIEIL</sequence>
<evidence type="ECO:0000256" key="4">
    <source>
        <dbReference type="ARBA" id="ARBA00047942"/>
    </source>
</evidence>
<organism evidence="6 7">
    <name type="scientific">Riemerella anatipestifer</name>
    <name type="common">Moraxella anatipestifer</name>
    <dbReference type="NCBI Taxonomy" id="34085"/>
    <lineage>
        <taxon>Bacteria</taxon>
        <taxon>Pseudomonadati</taxon>
        <taxon>Bacteroidota</taxon>
        <taxon>Flavobacteriia</taxon>
        <taxon>Flavobacteriales</taxon>
        <taxon>Weeksellaceae</taxon>
        <taxon>Riemerella</taxon>
    </lineage>
</organism>
<evidence type="ECO:0000313" key="6">
    <source>
        <dbReference type="EMBL" id="MCW0523120.1"/>
    </source>
</evidence>
<dbReference type="InterPro" id="IPR025931">
    <property type="entry name" value="TaqI_C"/>
</dbReference>
<dbReference type="PANTHER" id="PTHR33841:SF1">
    <property type="entry name" value="DNA METHYLTRANSFERASE A"/>
    <property type="match status" value="1"/>
</dbReference>
<evidence type="ECO:0000256" key="2">
    <source>
        <dbReference type="ARBA" id="ARBA00022603"/>
    </source>
</evidence>
<feature type="domain" description="TaqI-like C-terminal specificity" evidence="5">
    <location>
        <begin position="15"/>
        <end position="170"/>
    </location>
</feature>
<dbReference type="EC" id="2.1.1.72" evidence="1"/>
<dbReference type="AlphaFoldDB" id="A0AAP3EUG3"/>
<dbReference type="RefSeq" id="WP_317618721.1">
    <property type="nucleotide sequence ID" value="NZ_JAOTLM010000006.1"/>
</dbReference>
<reference evidence="6" key="1">
    <citation type="submission" date="2022-10" db="EMBL/GenBank/DDBJ databases">
        <title>Sifting through the core-genome to identify putative cross-protective antigens against Riemerella anatipestifer.</title>
        <authorList>
            <person name="Zheng X."/>
            <person name="Zhang W."/>
        </authorList>
    </citation>
    <scope>NUCLEOTIDE SEQUENCE</scope>
    <source>
        <strain evidence="6">ZWRA178</strain>
    </source>
</reference>
<dbReference type="PANTHER" id="PTHR33841">
    <property type="entry name" value="DNA METHYLTRANSFERASE YEEA-RELATED"/>
    <property type="match status" value="1"/>
</dbReference>
<gene>
    <name evidence="6" type="ORF">OKE68_02160</name>
</gene>
<dbReference type="GO" id="GO:0032259">
    <property type="term" value="P:methylation"/>
    <property type="evidence" value="ECO:0007669"/>
    <property type="project" value="UniProtKB-KW"/>
</dbReference>
<dbReference type="Proteomes" id="UP001207440">
    <property type="component" value="Unassembled WGS sequence"/>
</dbReference>
<evidence type="ECO:0000256" key="3">
    <source>
        <dbReference type="ARBA" id="ARBA00022679"/>
    </source>
</evidence>
<dbReference type="GO" id="GO:0009007">
    <property type="term" value="F:site-specific DNA-methyltransferase (adenine-specific) activity"/>
    <property type="evidence" value="ECO:0007669"/>
    <property type="project" value="UniProtKB-EC"/>
</dbReference>
<keyword evidence="3" id="KW-0808">Transferase</keyword>
<accession>A0AAP3EUG3</accession>
<comment type="catalytic activity">
    <reaction evidence="4">
        <text>a 2'-deoxyadenosine in DNA + S-adenosyl-L-methionine = an N(6)-methyl-2'-deoxyadenosine in DNA + S-adenosyl-L-homocysteine + H(+)</text>
        <dbReference type="Rhea" id="RHEA:15197"/>
        <dbReference type="Rhea" id="RHEA-COMP:12418"/>
        <dbReference type="Rhea" id="RHEA-COMP:12419"/>
        <dbReference type="ChEBI" id="CHEBI:15378"/>
        <dbReference type="ChEBI" id="CHEBI:57856"/>
        <dbReference type="ChEBI" id="CHEBI:59789"/>
        <dbReference type="ChEBI" id="CHEBI:90615"/>
        <dbReference type="ChEBI" id="CHEBI:90616"/>
        <dbReference type="EC" id="2.1.1.72"/>
    </reaction>
</comment>
<dbReference type="Pfam" id="PF12950">
    <property type="entry name" value="TaqI_C"/>
    <property type="match status" value="1"/>
</dbReference>
<evidence type="ECO:0000313" key="7">
    <source>
        <dbReference type="Proteomes" id="UP001207440"/>
    </source>
</evidence>
<evidence type="ECO:0000256" key="1">
    <source>
        <dbReference type="ARBA" id="ARBA00011900"/>
    </source>
</evidence>
<name>A0AAP3EUG3_RIEAN</name>
<feature type="non-terminal residue" evidence="6">
    <location>
        <position position="1"/>
    </location>
</feature>
<dbReference type="EMBL" id="JAOZYT010000007">
    <property type="protein sequence ID" value="MCW0523120.1"/>
    <property type="molecule type" value="Genomic_DNA"/>
</dbReference>
<dbReference type="InterPro" id="IPR050953">
    <property type="entry name" value="N4_N6_ade-DNA_methylase"/>
</dbReference>
<keyword evidence="2" id="KW-0489">Methyltransferase</keyword>
<protein>
    <recommendedName>
        <fullName evidence="1">site-specific DNA-methyltransferase (adenine-specific)</fullName>
        <ecNumber evidence="1">2.1.1.72</ecNumber>
    </recommendedName>
</protein>